<evidence type="ECO:0000256" key="8">
    <source>
        <dbReference type="ARBA" id="ARBA00023212"/>
    </source>
</evidence>
<dbReference type="GeneID" id="54411156"/>
<dbReference type="GO" id="GO:0005874">
    <property type="term" value="C:microtubule"/>
    <property type="evidence" value="ECO:0007669"/>
    <property type="project" value="UniProtKB-KW"/>
</dbReference>
<keyword evidence="10" id="KW-0472">Membrane</keyword>
<dbReference type="RefSeq" id="XP_033521175.1">
    <property type="nucleotide sequence ID" value="XM_033670724.1"/>
</dbReference>
<feature type="transmembrane region" description="Helical" evidence="10">
    <location>
        <begin position="331"/>
        <end position="349"/>
    </location>
</feature>
<dbReference type="OrthoDB" id="10249382at2759"/>
<dbReference type="InterPro" id="IPR037103">
    <property type="entry name" value="Tubulin/FtsZ-like_C"/>
</dbReference>
<dbReference type="CDD" id="cd02188">
    <property type="entry name" value="gamma_tubulin"/>
    <property type="match status" value="1"/>
</dbReference>
<evidence type="ECO:0000256" key="2">
    <source>
        <dbReference type="ARBA" id="ARBA00009636"/>
    </source>
</evidence>
<evidence type="ECO:0000313" key="12">
    <source>
        <dbReference type="EMBL" id="KAF2126783.1"/>
    </source>
</evidence>
<dbReference type="Pfam" id="PF03953">
    <property type="entry name" value="Tubulin_C"/>
    <property type="match status" value="1"/>
</dbReference>
<dbReference type="SUPFAM" id="SSF51695">
    <property type="entry name" value="PLC-like phosphodiesterases"/>
    <property type="match status" value="1"/>
</dbReference>
<dbReference type="GO" id="GO:0008081">
    <property type="term" value="F:phosphoric diester hydrolase activity"/>
    <property type="evidence" value="ECO:0007669"/>
    <property type="project" value="InterPro"/>
</dbReference>
<keyword evidence="8" id="KW-0206">Cytoskeleton</keyword>
<keyword evidence="13" id="KW-1185">Reference proteome</keyword>
<reference evidence="12" key="1">
    <citation type="journal article" date="2020" name="Stud. Mycol.">
        <title>101 Dothideomycetes genomes: a test case for predicting lifestyles and emergence of pathogens.</title>
        <authorList>
            <person name="Haridas S."/>
            <person name="Albert R."/>
            <person name="Binder M."/>
            <person name="Bloem J."/>
            <person name="Labutti K."/>
            <person name="Salamov A."/>
            <person name="Andreopoulos B."/>
            <person name="Baker S."/>
            <person name="Barry K."/>
            <person name="Bills G."/>
            <person name="Bluhm B."/>
            <person name="Cannon C."/>
            <person name="Castanera R."/>
            <person name="Culley D."/>
            <person name="Daum C."/>
            <person name="Ezra D."/>
            <person name="Gonzalez J."/>
            <person name="Henrissat B."/>
            <person name="Kuo A."/>
            <person name="Liang C."/>
            <person name="Lipzen A."/>
            <person name="Lutzoni F."/>
            <person name="Magnuson J."/>
            <person name="Mondo S."/>
            <person name="Nolan M."/>
            <person name="Ohm R."/>
            <person name="Pangilinan J."/>
            <person name="Park H.-J."/>
            <person name="Ramirez L."/>
            <person name="Alfaro M."/>
            <person name="Sun H."/>
            <person name="Tritt A."/>
            <person name="Yoshinaga Y."/>
            <person name="Zwiers L.-H."/>
            <person name="Turgeon B."/>
            <person name="Goodwin S."/>
            <person name="Spatafora J."/>
            <person name="Crous P."/>
            <person name="Grigoriev I."/>
        </authorList>
    </citation>
    <scope>NUCLEOTIDE SEQUENCE</scope>
    <source>
        <strain evidence="12">CBS 119687</strain>
    </source>
</reference>
<evidence type="ECO:0000256" key="6">
    <source>
        <dbReference type="ARBA" id="ARBA00022741"/>
    </source>
</evidence>
<dbReference type="FunFam" id="3.30.1330.20:FF:000003">
    <property type="entry name" value="Tubulin gamma chain"/>
    <property type="match status" value="1"/>
</dbReference>
<evidence type="ECO:0000313" key="13">
    <source>
        <dbReference type="Proteomes" id="UP000799771"/>
    </source>
</evidence>
<dbReference type="FunFam" id="1.10.287.600:FF:000004">
    <property type="entry name" value="Tubulin gamma chain"/>
    <property type="match status" value="1"/>
</dbReference>
<keyword evidence="5" id="KW-0493">Microtubule</keyword>
<evidence type="ECO:0000256" key="5">
    <source>
        <dbReference type="ARBA" id="ARBA00022701"/>
    </source>
</evidence>
<keyword evidence="10" id="KW-0812">Transmembrane</keyword>
<dbReference type="GO" id="GO:0000278">
    <property type="term" value="P:mitotic cell cycle"/>
    <property type="evidence" value="ECO:0007669"/>
    <property type="project" value="UniProtKB-ARBA"/>
</dbReference>
<dbReference type="Proteomes" id="UP000799771">
    <property type="component" value="Unassembled WGS sequence"/>
</dbReference>
<dbReference type="GO" id="GO:0007020">
    <property type="term" value="P:microtubule nucleation"/>
    <property type="evidence" value="ECO:0007669"/>
    <property type="project" value="InterPro"/>
</dbReference>
<dbReference type="PRINTS" id="PR01164">
    <property type="entry name" value="GAMMATUBULIN"/>
</dbReference>
<dbReference type="SUPFAM" id="SSF52490">
    <property type="entry name" value="Tubulin nucleotide-binding domain-like"/>
    <property type="match status" value="1"/>
</dbReference>
<dbReference type="InterPro" id="IPR002454">
    <property type="entry name" value="Gamma_tubulin"/>
</dbReference>
<dbReference type="CDD" id="cd08570">
    <property type="entry name" value="GDPD_YPL206cp_fungi"/>
    <property type="match status" value="1"/>
</dbReference>
<dbReference type="PANTHER" id="PTHR11588">
    <property type="entry name" value="TUBULIN"/>
    <property type="match status" value="1"/>
</dbReference>
<sequence length="819" mass="92464">MVDRRPDSPLEVHTPILENMVAGVPPVFSGLTRQLDVLTEQPLLGPKAEFPSASFTFARKDVSGNKRPQAIAHRGYKAKFPENTMGAFRGAVEVGADAIETDVHLSKDGVVVLSHDKDLKRCFGRPEKLIDCDYEFISKLRTLKEPHESMPRLADLLEYLTRPGLEDIWVLLDIKLDNNPDDIMRLISETIQSVPPSPSRPWQNRIVLGCWAAKYLPLCSRYLPGFPISHIGFSTLIASYFFTVPGVSFNMQQAVLMTPWGRLFVRKAQCDNRPVYAWTVNDERAMRWDIRRGLDGVITDDPKLYLDVRKGWHEGMRDGLGVKNLVEVVRINFFALLYTIMFWFMLGFGEKGPLIRRRRAEKKEIITLQAGQCGNSVGQQFWQQLCQEHGINRDGNLEDFATEGGDRKDVFFYQSDDTRYIPRAILLDLEPRVLNSIQQSAYKNIYNPENFYIHKEGTGAGNNWGMGYSMGEQIHEEILDIIDREADGSDSLEGFMLLHSIAGGTGSGLGSFMLERLNDRFPKKLIQTYSVFPNTQDGDIVVQPYNSLLSMRRLTQNADSVVVLDNGALSKIAADRLHVLNPSFEQTNQLVSTVMSASTTTLRYPGYMHNDLVGIVASLIPTPRCHFLMTSYTPFSGENVEQAKTVRKTTVLDVMRRLLQPKNRMVSTNPTKKSCYMSILNIIQGEADPSDVHKSLMRIRERRLATFIPWGPASIQVALTKKSPYVTSSHRVSGLMLANHTGIATLFKRIVAQYNTLRKRNAFLESYKREAPFKDGLGEFDEAKEVVQGLIEEYEEAEGADYLSKEIAPVEEGDDKRVG</sequence>
<evidence type="ECO:0000256" key="7">
    <source>
        <dbReference type="ARBA" id="ARBA00023134"/>
    </source>
</evidence>
<dbReference type="InterPro" id="IPR017975">
    <property type="entry name" value="Tubulin_CS"/>
</dbReference>
<evidence type="ECO:0000256" key="9">
    <source>
        <dbReference type="ARBA" id="ARBA00033229"/>
    </source>
</evidence>
<dbReference type="InterPro" id="IPR036525">
    <property type="entry name" value="Tubulin/FtsZ_GTPase_sf"/>
</dbReference>
<dbReference type="PROSITE" id="PS51704">
    <property type="entry name" value="GP_PDE"/>
    <property type="match status" value="1"/>
</dbReference>
<keyword evidence="6" id="KW-0547">Nucleotide-binding</keyword>
<dbReference type="AlphaFoldDB" id="A0A6A6A6K9"/>
<dbReference type="Pfam" id="PF00091">
    <property type="entry name" value="Tubulin"/>
    <property type="match status" value="1"/>
</dbReference>
<dbReference type="GO" id="GO:0005525">
    <property type="term" value="F:GTP binding"/>
    <property type="evidence" value="ECO:0007669"/>
    <property type="project" value="UniProtKB-KW"/>
</dbReference>
<keyword evidence="7" id="KW-0342">GTP-binding</keyword>
<dbReference type="SUPFAM" id="SSF55307">
    <property type="entry name" value="Tubulin C-terminal domain-like"/>
    <property type="match status" value="1"/>
</dbReference>
<gene>
    <name evidence="12" type="ORF">P153DRAFT_388105</name>
</gene>
<dbReference type="InterPro" id="IPR017946">
    <property type="entry name" value="PLC-like_Pdiesterase_TIM-brl"/>
</dbReference>
<dbReference type="InterPro" id="IPR023123">
    <property type="entry name" value="Tubulin_C"/>
</dbReference>
<evidence type="ECO:0000256" key="3">
    <source>
        <dbReference type="ARBA" id="ARBA00018848"/>
    </source>
</evidence>
<evidence type="ECO:0000256" key="1">
    <source>
        <dbReference type="ARBA" id="ARBA00004317"/>
    </source>
</evidence>
<dbReference type="FunFam" id="3.40.50.1440:FF:000012">
    <property type="entry name" value="Tubulin gamma chain"/>
    <property type="match status" value="1"/>
</dbReference>
<feature type="domain" description="GP-PDE" evidence="11">
    <location>
        <begin position="68"/>
        <end position="309"/>
    </location>
</feature>
<name>A0A6A6A6K9_9PLEO</name>
<dbReference type="Gene3D" id="1.10.287.600">
    <property type="entry name" value="Helix hairpin bin"/>
    <property type="match status" value="1"/>
</dbReference>
<dbReference type="SMART" id="SM00864">
    <property type="entry name" value="Tubulin"/>
    <property type="match status" value="1"/>
</dbReference>
<dbReference type="PRINTS" id="PR01161">
    <property type="entry name" value="TUBULIN"/>
</dbReference>
<keyword evidence="10" id="KW-1133">Transmembrane helix</keyword>
<evidence type="ECO:0000256" key="4">
    <source>
        <dbReference type="ARBA" id="ARBA00022490"/>
    </source>
</evidence>
<organism evidence="12 13">
    <name type="scientific">Dothidotthia symphoricarpi CBS 119687</name>
    <dbReference type="NCBI Taxonomy" id="1392245"/>
    <lineage>
        <taxon>Eukaryota</taxon>
        <taxon>Fungi</taxon>
        <taxon>Dikarya</taxon>
        <taxon>Ascomycota</taxon>
        <taxon>Pezizomycotina</taxon>
        <taxon>Dothideomycetes</taxon>
        <taxon>Pleosporomycetidae</taxon>
        <taxon>Pleosporales</taxon>
        <taxon>Dothidotthiaceae</taxon>
        <taxon>Dothidotthia</taxon>
    </lineage>
</organism>
<proteinExistence type="inferred from homology"/>
<dbReference type="GO" id="GO:0005816">
    <property type="term" value="C:spindle pole body"/>
    <property type="evidence" value="ECO:0007669"/>
    <property type="project" value="UniProtKB-SubCell"/>
</dbReference>
<evidence type="ECO:0000259" key="11">
    <source>
        <dbReference type="PROSITE" id="PS51704"/>
    </source>
</evidence>
<dbReference type="Gene3D" id="3.40.50.1440">
    <property type="entry name" value="Tubulin/FtsZ, GTPase domain"/>
    <property type="match status" value="1"/>
</dbReference>
<accession>A0A6A6A6K9</accession>
<dbReference type="InterPro" id="IPR000217">
    <property type="entry name" value="Tubulin"/>
</dbReference>
<dbReference type="Gene3D" id="3.30.1330.20">
    <property type="entry name" value="Tubulin/FtsZ, C-terminal domain"/>
    <property type="match status" value="1"/>
</dbReference>
<dbReference type="GO" id="GO:0000930">
    <property type="term" value="C:gamma-tubulin complex"/>
    <property type="evidence" value="ECO:0007669"/>
    <property type="project" value="InterPro"/>
</dbReference>
<dbReference type="Gene3D" id="3.20.20.190">
    <property type="entry name" value="Phosphatidylinositol (PI) phosphodiesterase"/>
    <property type="match status" value="1"/>
</dbReference>
<dbReference type="InterPro" id="IPR008280">
    <property type="entry name" value="Tub_FtsZ_C"/>
</dbReference>
<comment type="subcellular location">
    <subcellularLocation>
        <location evidence="1">Cytoplasm</location>
        <location evidence="1">Cytoskeleton</location>
        <location evidence="1">Microtubule organizing center</location>
        <location evidence="1">Spindle pole body</location>
    </subcellularLocation>
</comment>
<dbReference type="InterPro" id="IPR003008">
    <property type="entry name" value="Tubulin_FtsZ_GTPase"/>
</dbReference>
<dbReference type="GO" id="GO:0031122">
    <property type="term" value="P:cytoplasmic microtubule organization"/>
    <property type="evidence" value="ECO:0007669"/>
    <property type="project" value="InterPro"/>
</dbReference>
<dbReference type="PROSITE" id="PS00227">
    <property type="entry name" value="TUBULIN"/>
    <property type="match status" value="1"/>
</dbReference>
<dbReference type="InterPro" id="IPR030395">
    <property type="entry name" value="GP_PDE_dom"/>
</dbReference>
<keyword evidence="4" id="KW-0963">Cytoplasm</keyword>
<dbReference type="EMBL" id="ML977512">
    <property type="protein sequence ID" value="KAF2126783.1"/>
    <property type="molecule type" value="Genomic_DNA"/>
</dbReference>
<dbReference type="SMART" id="SM00865">
    <property type="entry name" value="Tubulin_C"/>
    <property type="match status" value="1"/>
</dbReference>
<dbReference type="InterPro" id="IPR018316">
    <property type="entry name" value="Tubulin/FtsZ_2-layer-sand-dom"/>
</dbReference>
<dbReference type="FunFam" id="3.20.20.190:FF:000073">
    <property type="entry name" value="WGS project CABT00000000 data, contig 2.28"/>
    <property type="match status" value="1"/>
</dbReference>
<protein>
    <recommendedName>
        <fullName evidence="3">Tubulin gamma chain</fullName>
    </recommendedName>
    <alternativeName>
        <fullName evidence="9">Gamma-tubulin</fullName>
    </alternativeName>
</protein>
<dbReference type="Pfam" id="PF03009">
    <property type="entry name" value="GDPD"/>
    <property type="match status" value="1"/>
</dbReference>
<comment type="similarity">
    <text evidence="2">Belongs to the tubulin family.</text>
</comment>
<dbReference type="GO" id="GO:0006629">
    <property type="term" value="P:lipid metabolic process"/>
    <property type="evidence" value="ECO:0007669"/>
    <property type="project" value="InterPro"/>
</dbReference>
<evidence type="ECO:0000256" key="10">
    <source>
        <dbReference type="SAM" id="Phobius"/>
    </source>
</evidence>